<dbReference type="Proteomes" id="UP001055439">
    <property type="component" value="Chromosome 4"/>
</dbReference>
<protein>
    <submittedName>
        <fullName evidence="1">Uncharacterized protein</fullName>
    </submittedName>
</protein>
<dbReference type="EMBL" id="CP097506">
    <property type="protein sequence ID" value="URD98403.1"/>
    <property type="molecule type" value="Genomic_DNA"/>
</dbReference>
<name>A0A9E7FQZ8_9LILI</name>
<reference evidence="1" key="1">
    <citation type="submission" date="2022-05" db="EMBL/GenBank/DDBJ databases">
        <title>The Musa troglodytarum L. genome provides insights into the mechanism of non-climacteric behaviour and enrichment of carotenoids.</title>
        <authorList>
            <person name="Wang J."/>
        </authorList>
    </citation>
    <scope>NUCLEOTIDE SEQUENCE</scope>
    <source>
        <tissue evidence="1">Leaf</tissue>
    </source>
</reference>
<gene>
    <name evidence="1" type="ORF">MUK42_36662</name>
</gene>
<organism evidence="1 2">
    <name type="scientific">Musa troglodytarum</name>
    <name type="common">fe'i banana</name>
    <dbReference type="NCBI Taxonomy" id="320322"/>
    <lineage>
        <taxon>Eukaryota</taxon>
        <taxon>Viridiplantae</taxon>
        <taxon>Streptophyta</taxon>
        <taxon>Embryophyta</taxon>
        <taxon>Tracheophyta</taxon>
        <taxon>Spermatophyta</taxon>
        <taxon>Magnoliopsida</taxon>
        <taxon>Liliopsida</taxon>
        <taxon>Zingiberales</taxon>
        <taxon>Musaceae</taxon>
        <taxon>Musa</taxon>
    </lineage>
</organism>
<evidence type="ECO:0000313" key="1">
    <source>
        <dbReference type="EMBL" id="URD98403.1"/>
    </source>
</evidence>
<accession>A0A9E7FQZ8</accession>
<evidence type="ECO:0000313" key="2">
    <source>
        <dbReference type="Proteomes" id="UP001055439"/>
    </source>
</evidence>
<proteinExistence type="predicted"/>
<dbReference type="AlphaFoldDB" id="A0A9E7FQZ8"/>
<sequence length="53" mass="5878">MCHLILLKKPTGIISLMLPSVPIGISYITSYDNCVCMTTVDDFNRNSAEENSK</sequence>
<keyword evidence="2" id="KW-1185">Reference proteome</keyword>